<reference evidence="3" key="1">
    <citation type="submission" date="2023-03" db="EMBL/GenBank/DDBJ databases">
        <title>Massive genome expansion in bonnet fungi (Mycena s.s.) driven by repeated elements and novel gene families across ecological guilds.</title>
        <authorList>
            <consortium name="Lawrence Berkeley National Laboratory"/>
            <person name="Harder C.B."/>
            <person name="Miyauchi S."/>
            <person name="Viragh M."/>
            <person name="Kuo A."/>
            <person name="Thoen E."/>
            <person name="Andreopoulos B."/>
            <person name="Lu D."/>
            <person name="Skrede I."/>
            <person name="Drula E."/>
            <person name="Henrissat B."/>
            <person name="Morin E."/>
            <person name="Kohler A."/>
            <person name="Barry K."/>
            <person name="LaButti K."/>
            <person name="Morin E."/>
            <person name="Salamov A."/>
            <person name="Lipzen A."/>
            <person name="Mereny Z."/>
            <person name="Hegedus B."/>
            <person name="Baldrian P."/>
            <person name="Stursova M."/>
            <person name="Weitz H."/>
            <person name="Taylor A."/>
            <person name="Grigoriev I.V."/>
            <person name="Nagy L.G."/>
            <person name="Martin F."/>
            <person name="Kauserud H."/>
        </authorList>
    </citation>
    <scope>NUCLEOTIDE SEQUENCE</scope>
    <source>
        <strain evidence="3">CBHHK002</strain>
    </source>
</reference>
<protein>
    <submittedName>
        <fullName evidence="3">Uncharacterized protein</fullName>
    </submittedName>
</protein>
<dbReference type="Proteomes" id="UP001218218">
    <property type="component" value="Unassembled WGS sequence"/>
</dbReference>
<dbReference type="AlphaFoldDB" id="A0AAD7E914"/>
<evidence type="ECO:0000313" key="4">
    <source>
        <dbReference type="Proteomes" id="UP001218218"/>
    </source>
</evidence>
<keyword evidence="2" id="KW-0812">Transmembrane</keyword>
<evidence type="ECO:0000256" key="1">
    <source>
        <dbReference type="SAM" id="MobiDB-lite"/>
    </source>
</evidence>
<feature type="transmembrane region" description="Helical" evidence="2">
    <location>
        <begin position="273"/>
        <end position="291"/>
    </location>
</feature>
<feature type="region of interest" description="Disordered" evidence="1">
    <location>
        <begin position="132"/>
        <end position="154"/>
    </location>
</feature>
<proteinExistence type="predicted"/>
<accession>A0AAD7E914</accession>
<comment type="caution">
    <text evidence="3">The sequence shown here is derived from an EMBL/GenBank/DDBJ whole genome shotgun (WGS) entry which is preliminary data.</text>
</comment>
<evidence type="ECO:0000313" key="3">
    <source>
        <dbReference type="EMBL" id="KAJ7302439.1"/>
    </source>
</evidence>
<name>A0AAD7E914_9AGAR</name>
<organism evidence="3 4">
    <name type="scientific">Mycena albidolilacea</name>
    <dbReference type="NCBI Taxonomy" id="1033008"/>
    <lineage>
        <taxon>Eukaryota</taxon>
        <taxon>Fungi</taxon>
        <taxon>Dikarya</taxon>
        <taxon>Basidiomycota</taxon>
        <taxon>Agaricomycotina</taxon>
        <taxon>Agaricomycetes</taxon>
        <taxon>Agaricomycetidae</taxon>
        <taxon>Agaricales</taxon>
        <taxon>Marasmiineae</taxon>
        <taxon>Mycenaceae</taxon>
        <taxon>Mycena</taxon>
    </lineage>
</organism>
<gene>
    <name evidence="3" type="ORF">DFH08DRAFT_977856</name>
</gene>
<dbReference type="EMBL" id="JARIHO010000116">
    <property type="protein sequence ID" value="KAJ7302439.1"/>
    <property type="molecule type" value="Genomic_DNA"/>
</dbReference>
<evidence type="ECO:0000256" key="2">
    <source>
        <dbReference type="SAM" id="Phobius"/>
    </source>
</evidence>
<keyword evidence="2" id="KW-0472">Membrane</keyword>
<keyword evidence="4" id="KW-1185">Reference proteome</keyword>
<sequence length="338" mass="36579">MHGAGLGMQGRREQRVWGVRTGCARVAEAGDKVRRPAHAYDSTLGTVRVPRVLMVSGDDVVDARSLSAAYERVARQWRVYATRWRIYWWATERGEIGMRCHSLDRGETGRWRGMGRAVDDRCAVEMHGCMKRTNGELRPSGSGGSRPSKRPGVKTAATSLVYGTLLAPGVVRGAAGLERCAVVGSESAPKIKIPGGRVRPGASLLVAHSPLMPPPQSMHSHASAFTDLVSTSQGVHTTAFPPASATPSFSAGWIVRNPHVPPPSPPHTRSFPLLPLIILGFALVLALLSYLPNVLSLRPQFSFLLPPSALILFRPSLHPGAAIFLFFRISLDPPTSRR</sequence>
<feature type="transmembrane region" description="Helical" evidence="2">
    <location>
        <begin position="311"/>
        <end position="331"/>
    </location>
</feature>
<keyword evidence="2" id="KW-1133">Transmembrane helix</keyword>